<dbReference type="AlphaFoldDB" id="A0A8K0JEX5"/>
<dbReference type="Proteomes" id="UP000812966">
    <property type="component" value="Unassembled WGS sequence"/>
</dbReference>
<dbReference type="EMBL" id="JABELV010000209">
    <property type="protein sequence ID" value="KAG7528079.1"/>
    <property type="molecule type" value="Genomic_DNA"/>
</dbReference>
<keyword evidence="3" id="KW-1185">Reference proteome</keyword>
<sequence length="259" mass="29346">MITSADIKHAAIRFFSENLDCSALDPAEVWEFLDNQKRRDPKMLDNRALGLKTALETIRKQLGPSNIETVGADEFRYHVVQVWLARAFCYFASQVATQLENNQTLTQPYCEIFDSAKDLVRDRNSALLDFCLDVHYIAKLPLFQEQGWVCPEEDLEDLAKALKTLRSYTWERFEQTFEIPHDSGSTYSFDVKDLSGMSNWDVRTAMELLSAEWSKRQSTREGSNVSETSTSMEGTNPDDAKSNTARTTRSNASSGSGPK</sequence>
<evidence type="ECO:0000313" key="2">
    <source>
        <dbReference type="EMBL" id="KAG7528079.1"/>
    </source>
</evidence>
<comment type="caution">
    <text evidence="2">The sequence shown here is derived from an EMBL/GenBank/DDBJ whole genome shotgun (WGS) entry which is preliminary data.</text>
</comment>
<feature type="compositionally biased region" description="Polar residues" evidence="1">
    <location>
        <begin position="242"/>
        <end position="259"/>
    </location>
</feature>
<accession>A0A8K0JEX5</accession>
<protein>
    <submittedName>
        <fullName evidence="2">Uncharacterized protein</fullName>
    </submittedName>
</protein>
<feature type="region of interest" description="Disordered" evidence="1">
    <location>
        <begin position="213"/>
        <end position="259"/>
    </location>
</feature>
<gene>
    <name evidence="2" type="ORF">FFLO_06432</name>
</gene>
<organism evidence="2 3">
    <name type="scientific">Filobasidium floriforme</name>
    <dbReference type="NCBI Taxonomy" id="5210"/>
    <lineage>
        <taxon>Eukaryota</taxon>
        <taxon>Fungi</taxon>
        <taxon>Dikarya</taxon>
        <taxon>Basidiomycota</taxon>
        <taxon>Agaricomycotina</taxon>
        <taxon>Tremellomycetes</taxon>
        <taxon>Filobasidiales</taxon>
        <taxon>Filobasidiaceae</taxon>
        <taxon>Filobasidium</taxon>
    </lineage>
</organism>
<name>A0A8K0JEX5_9TREE</name>
<reference evidence="2" key="1">
    <citation type="submission" date="2020-04" db="EMBL/GenBank/DDBJ databases">
        <title>Analysis of mating type loci in Filobasidium floriforme.</title>
        <authorList>
            <person name="Nowrousian M."/>
        </authorList>
    </citation>
    <scope>NUCLEOTIDE SEQUENCE</scope>
    <source>
        <strain evidence="2">CBS 6242</strain>
    </source>
</reference>
<proteinExistence type="predicted"/>
<feature type="compositionally biased region" description="Polar residues" evidence="1">
    <location>
        <begin position="220"/>
        <end position="234"/>
    </location>
</feature>
<evidence type="ECO:0000256" key="1">
    <source>
        <dbReference type="SAM" id="MobiDB-lite"/>
    </source>
</evidence>
<evidence type="ECO:0000313" key="3">
    <source>
        <dbReference type="Proteomes" id="UP000812966"/>
    </source>
</evidence>